<reference evidence="4" key="1">
    <citation type="journal article" date="2019" name="Int. J. Syst. Evol. Microbiol.">
        <title>The Global Catalogue of Microorganisms (GCM) 10K type strain sequencing project: providing services to taxonomists for standard genome sequencing and annotation.</title>
        <authorList>
            <consortium name="The Broad Institute Genomics Platform"/>
            <consortium name="The Broad Institute Genome Sequencing Center for Infectious Disease"/>
            <person name="Wu L."/>
            <person name="Ma J."/>
        </authorList>
    </citation>
    <scope>NUCLEOTIDE SEQUENCE [LARGE SCALE GENOMIC DNA]</scope>
    <source>
        <strain evidence="4">KACC 12507</strain>
    </source>
</reference>
<feature type="chain" id="PRO_5047067798" evidence="2">
    <location>
        <begin position="21"/>
        <end position="363"/>
    </location>
</feature>
<dbReference type="Proteomes" id="UP001595897">
    <property type="component" value="Unassembled WGS sequence"/>
</dbReference>
<evidence type="ECO:0000256" key="2">
    <source>
        <dbReference type="SAM" id="SignalP"/>
    </source>
</evidence>
<dbReference type="EMBL" id="JBHSGU010000005">
    <property type="protein sequence ID" value="MFC4700904.1"/>
    <property type="molecule type" value="Genomic_DNA"/>
</dbReference>
<evidence type="ECO:0000313" key="4">
    <source>
        <dbReference type="Proteomes" id="UP001595897"/>
    </source>
</evidence>
<keyword evidence="2" id="KW-0732">Signal</keyword>
<dbReference type="RefSeq" id="WP_382408868.1">
    <property type="nucleotide sequence ID" value="NZ_JBHSGU010000005.1"/>
</dbReference>
<sequence>MAVLYSAGITMLLLGPYVNAEPAQSTELVSTDVPVSTDALVSKESVTQVAQDEPQPPWLTDDETAPPAPRTNSATFESRYRYCTEKAWLDDAYCYLNYGVDSTANTINSWFLHSRSDPSVATTSGRLRFGWEPRSGDLSEFDLRFRIRAKLPGLKDRVELLLSDEEDNINQQDIKAAQNSDLSANDRAVVALQFKKNKEDHLSYRIGFGRGSQLYTRARYNNEISISDATKFYYYAEANYYSGDKFGFEVDGVVSTQISPNTAFELTNSFQYRDNREDWYWRHEARYLVLGKNDTSYLFTAMIDGLSRPVYRKESMLVSARYKRRILREWLYLEIEPFIVWLREEDFRTSFGIALRAEVHFST</sequence>
<feature type="region of interest" description="Disordered" evidence="1">
    <location>
        <begin position="46"/>
        <end position="73"/>
    </location>
</feature>
<name>A0ABV9LYL3_9ALTE</name>
<evidence type="ECO:0000256" key="1">
    <source>
        <dbReference type="SAM" id="MobiDB-lite"/>
    </source>
</evidence>
<accession>A0ABV9LYL3</accession>
<organism evidence="3 4">
    <name type="scientific">Glaciecola siphonariae</name>
    <dbReference type="NCBI Taxonomy" id="521012"/>
    <lineage>
        <taxon>Bacteria</taxon>
        <taxon>Pseudomonadati</taxon>
        <taxon>Pseudomonadota</taxon>
        <taxon>Gammaproteobacteria</taxon>
        <taxon>Alteromonadales</taxon>
        <taxon>Alteromonadaceae</taxon>
        <taxon>Glaciecola</taxon>
    </lineage>
</organism>
<proteinExistence type="predicted"/>
<evidence type="ECO:0000313" key="3">
    <source>
        <dbReference type="EMBL" id="MFC4700904.1"/>
    </source>
</evidence>
<gene>
    <name evidence="3" type="ORF">ACFO4O_12095</name>
</gene>
<keyword evidence="4" id="KW-1185">Reference proteome</keyword>
<protein>
    <submittedName>
        <fullName evidence="3">Uncharacterized protein</fullName>
    </submittedName>
</protein>
<feature type="signal peptide" evidence="2">
    <location>
        <begin position="1"/>
        <end position="20"/>
    </location>
</feature>
<comment type="caution">
    <text evidence="3">The sequence shown here is derived from an EMBL/GenBank/DDBJ whole genome shotgun (WGS) entry which is preliminary data.</text>
</comment>